<evidence type="ECO:0000259" key="1">
    <source>
        <dbReference type="PROSITE" id="PS51186"/>
    </source>
</evidence>
<evidence type="ECO:0000313" key="3">
    <source>
        <dbReference type="Proteomes" id="UP000199561"/>
    </source>
</evidence>
<dbReference type="GO" id="GO:0016747">
    <property type="term" value="F:acyltransferase activity, transferring groups other than amino-acyl groups"/>
    <property type="evidence" value="ECO:0007669"/>
    <property type="project" value="InterPro"/>
</dbReference>
<dbReference type="Proteomes" id="UP000199561">
    <property type="component" value="Unassembled WGS sequence"/>
</dbReference>
<dbReference type="SUPFAM" id="SSF55729">
    <property type="entry name" value="Acyl-CoA N-acyltransferases (Nat)"/>
    <property type="match status" value="1"/>
</dbReference>
<organism evidence="2 3">
    <name type="scientific">Nitrosomonas nitrosa</name>
    <dbReference type="NCBI Taxonomy" id="52442"/>
    <lineage>
        <taxon>Bacteria</taxon>
        <taxon>Pseudomonadati</taxon>
        <taxon>Pseudomonadota</taxon>
        <taxon>Betaproteobacteria</taxon>
        <taxon>Nitrosomonadales</taxon>
        <taxon>Nitrosomonadaceae</taxon>
        <taxon>Nitrosomonas</taxon>
    </lineage>
</organism>
<gene>
    <name evidence="2" type="ORF">SAMN05421880_101185</name>
</gene>
<proteinExistence type="predicted"/>
<dbReference type="EMBL" id="FOUF01000001">
    <property type="protein sequence ID" value="SFL86110.1"/>
    <property type="molecule type" value="Genomic_DNA"/>
</dbReference>
<dbReference type="InterPro" id="IPR000182">
    <property type="entry name" value="GNAT_dom"/>
</dbReference>
<dbReference type="PROSITE" id="PS51186">
    <property type="entry name" value="GNAT"/>
    <property type="match status" value="1"/>
</dbReference>
<name>A0A1I4L560_9PROT</name>
<dbReference type="Gene3D" id="3.40.630.30">
    <property type="match status" value="1"/>
</dbReference>
<reference evidence="2 3" key="1">
    <citation type="submission" date="2016-10" db="EMBL/GenBank/DDBJ databases">
        <authorList>
            <person name="de Groot N.N."/>
        </authorList>
    </citation>
    <scope>NUCLEOTIDE SEQUENCE [LARGE SCALE GENOMIC DNA]</scope>
    <source>
        <strain evidence="2 3">Nm146</strain>
    </source>
</reference>
<dbReference type="AlphaFoldDB" id="A0A1I4L560"/>
<protein>
    <submittedName>
        <fullName evidence="2">Acetyltransferase (GNAT) family protein</fullName>
    </submittedName>
</protein>
<feature type="domain" description="N-acetyltransferase" evidence="1">
    <location>
        <begin position="58"/>
        <end position="215"/>
    </location>
</feature>
<dbReference type="RefSeq" id="WP_090665795.1">
    <property type="nucleotide sequence ID" value="NZ_FOUF01000001.1"/>
</dbReference>
<dbReference type="Pfam" id="PF00583">
    <property type="entry name" value="Acetyltransf_1"/>
    <property type="match status" value="1"/>
</dbReference>
<dbReference type="STRING" id="52442.SAMN05421880_101185"/>
<keyword evidence="2" id="KW-0808">Transferase</keyword>
<dbReference type="InterPro" id="IPR016181">
    <property type="entry name" value="Acyl_CoA_acyltransferase"/>
</dbReference>
<sequence length="228" mass="25436">MHLLNERINQALSRGGLSATAFWLLKILFRIEVHFLYAFDLANRSATSKTSTHHPGFDFISLHTQHDIDSTPPALIAQLNEQSGWSVNRLIEQGSTVYALVDDSNIVSQLNIGWQPIITVDSPTHLTFTLSPKDAFLGYLFTYPKYRGCGAATKLVEKVCEDAAFRKYSRIVTHIRSTNAPSLNTFKKIGWKRIGWILTSTNGRLLSTRSAKKMGVHIAKANHPANDG</sequence>
<evidence type="ECO:0000313" key="2">
    <source>
        <dbReference type="EMBL" id="SFL86110.1"/>
    </source>
</evidence>
<keyword evidence="3" id="KW-1185">Reference proteome</keyword>
<accession>A0A1I4L560</accession>